<dbReference type="Gene3D" id="3.40.50.620">
    <property type="entry name" value="HUPs"/>
    <property type="match status" value="1"/>
</dbReference>
<evidence type="ECO:0000313" key="8">
    <source>
        <dbReference type="Proteomes" id="UP000267096"/>
    </source>
</evidence>
<keyword evidence="3" id="KW-0067">ATP-binding</keyword>
<evidence type="ECO:0000259" key="6">
    <source>
        <dbReference type="Pfam" id="PF09334"/>
    </source>
</evidence>
<dbReference type="PANTHER" id="PTHR43326:SF1">
    <property type="entry name" value="METHIONINE--TRNA LIGASE, MITOCHONDRIAL"/>
    <property type="match status" value="1"/>
</dbReference>
<dbReference type="GO" id="GO:0004825">
    <property type="term" value="F:methionine-tRNA ligase activity"/>
    <property type="evidence" value="ECO:0007669"/>
    <property type="project" value="InterPro"/>
</dbReference>
<name>A0A0M3JIS9_ANISI</name>
<reference evidence="9" key="1">
    <citation type="submission" date="2017-02" db="UniProtKB">
        <authorList>
            <consortium name="WormBaseParasite"/>
        </authorList>
    </citation>
    <scope>IDENTIFICATION</scope>
</reference>
<evidence type="ECO:0000256" key="1">
    <source>
        <dbReference type="ARBA" id="ARBA00022598"/>
    </source>
</evidence>
<keyword evidence="1" id="KW-0436">Ligase</keyword>
<dbReference type="AlphaFoldDB" id="A0A0M3JIS9"/>
<evidence type="ECO:0000256" key="3">
    <source>
        <dbReference type="ARBA" id="ARBA00022840"/>
    </source>
</evidence>
<proteinExistence type="predicted"/>
<dbReference type="WBParaSite" id="ASIM_0000754501-mRNA-1">
    <property type="protein sequence ID" value="ASIM_0000754501-mRNA-1"/>
    <property type="gene ID" value="ASIM_0000754501"/>
</dbReference>
<keyword evidence="5" id="KW-0030">Aminoacyl-tRNA synthetase</keyword>
<dbReference type="PANTHER" id="PTHR43326">
    <property type="entry name" value="METHIONYL-TRNA SYNTHETASE"/>
    <property type="match status" value="1"/>
</dbReference>
<evidence type="ECO:0000256" key="4">
    <source>
        <dbReference type="ARBA" id="ARBA00022917"/>
    </source>
</evidence>
<sequence>MDALFNYLTVSGYPQSYHDKWPPTCQILGKDILKFHAVFWPAFLMAAELPLPKRLFVHAHWLVDGVKVCFVLG</sequence>
<dbReference type="Pfam" id="PF09334">
    <property type="entry name" value="tRNA-synt_1g"/>
    <property type="match status" value="1"/>
</dbReference>
<gene>
    <name evidence="7" type="ORF">ASIM_LOCUS7315</name>
</gene>
<keyword evidence="2" id="KW-0547">Nucleotide-binding</keyword>
<evidence type="ECO:0000313" key="9">
    <source>
        <dbReference type="WBParaSite" id="ASIM_0000754501-mRNA-1"/>
    </source>
</evidence>
<dbReference type="OrthoDB" id="5844513at2759"/>
<reference evidence="7 8" key="2">
    <citation type="submission" date="2018-11" db="EMBL/GenBank/DDBJ databases">
        <authorList>
            <consortium name="Pathogen Informatics"/>
        </authorList>
    </citation>
    <scope>NUCLEOTIDE SEQUENCE [LARGE SCALE GENOMIC DNA]</scope>
</reference>
<organism evidence="9">
    <name type="scientific">Anisakis simplex</name>
    <name type="common">Herring worm</name>
    <dbReference type="NCBI Taxonomy" id="6269"/>
    <lineage>
        <taxon>Eukaryota</taxon>
        <taxon>Metazoa</taxon>
        <taxon>Ecdysozoa</taxon>
        <taxon>Nematoda</taxon>
        <taxon>Chromadorea</taxon>
        <taxon>Rhabditida</taxon>
        <taxon>Spirurina</taxon>
        <taxon>Ascaridomorpha</taxon>
        <taxon>Ascaridoidea</taxon>
        <taxon>Anisakidae</taxon>
        <taxon>Anisakis</taxon>
        <taxon>Anisakis simplex complex</taxon>
    </lineage>
</organism>
<accession>A0A0M3JIS9</accession>
<evidence type="ECO:0000313" key="7">
    <source>
        <dbReference type="EMBL" id="VDK28929.1"/>
    </source>
</evidence>
<dbReference type="GO" id="GO:0006431">
    <property type="term" value="P:methionyl-tRNA aminoacylation"/>
    <property type="evidence" value="ECO:0007669"/>
    <property type="project" value="TreeGrafter"/>
</dbReference>
<dbReference type="Proteomes" id="UP000267096">
    <property type="component" value="Unassembled WGS sequence"/>
</dbReference>
<keyword evidence="4" id="KW-0648">Protein biosynthesis</keyword>
<dbReference type="InterPro" id="IPR015413">
    <property type="entry name" value="Methionyl/Leucyl_tRNA_Synth"/>
</dbReference>
<feature type="domain" description="Methionyl/Leucyl tRNA synthetase" evidence="6">
    <location>
        <begin position="1"/>
        <end position="68"/>
    </location>
</feature>
<dbReference type="InterPro" id="IPR023457">
    <property type="entry name" value="Met-tRNA_synth_2"/>
</dbReference>
<protein>
    <submittedName>
        <fullName evidence="9">Methionine--tRNA ligase, mitochondrial (inferred by orthology to a human protein)</fullName>
    </submittedName>
</protein>
<keyword evidence="8" id="KW-1185">Reference proteome</keyword>
<dbReference type="InterPro" id="IPR014729">
    <property type="entry name" value="Rossmann-like_a/b/a_fold"/>
</dbReference>
<dbReference type="GO" id="GO:0005524">
    <property type="term" value="F:ATP binding"/>
    <property type="evidence" value="ECO:0007669"/>
    <property type="project" value="UniProtKB-KW"/>
</dbReference>
<evidence type="ECO:0000256" key="5">
    <source>
        <dbReference type="ARBA" id="ARBA00023146"/>
    </source>
</evidence>
<dbReference type="EMBL" id="UYRR01017474">
    <property type="protein sequence ID" value="VDK28929.1"/>
    <property type="molecule type" value="Genomic_DNA"/>
</dbReference>
<evidence type="ECO:0000256" key="2">
    <source>
        <dbReference type="ARBA" id="ARBA00022741"/>
    </source>
</evidence>
<dbReference type="SUPFAM" id="SSF52374">
    <property type="entry name" value="Nucleotidylyl transferase"/>
    <property type="match status" value="1"/>
</dbReference>